<comment type="caution">
    <text evidence="2">The sequence shown here is derived from an EMBL/GenBank/DDBJ whole genome shotgun (WGS) entry which is preliminary data.</text>
</comment>
<proteinExistence type="predicted"/>
<feature type="compositionally biased region" description="Low complexity" evidence="1">
    <location>
        <begin position="24"/>
        <end position="43"/>
    </location>
</feature>
<evidence type="ECO:0000256" key="1">
    <source>
        <dbReference type="SAM" id="MobiDB-lite"/>
    </source>
</evidence>
<dbReference type="Proteomes" id="UP001165143">
    <property type="component" value="Unassembled WGS sequence"/>
</dbReference>
<evidence type="ECO:0000313" key="3">
    <source>
        <dbReference type="Proteomes" id="UP001165143"/>
    </source>
</evidence>
<feature type="region of interest" description="Disordered" evidence="1">
    <location>
        <begin position="1"/>
        <end position="46"/>
    </location>
</feature>
<name>A0A9W6PL20_9ACTN</name>
<reference evidence="2" key="1">
    <citation type="submission" date="2023-02" db="EMBL/GenBank/DDBJ databases">
        <title>Kitasatospora phosalacinea NBRC 14362.</title>
        <authorList>
            <person name="Ichikawa N."/>
            <person name="Sato H."/>
            <person name="Tonouchi N."/>
        </authorList>
    </citation>
    <scope>NUCLEOTIDE SEQUENCE</scope>
    <source>
        <strain evidence="2">NBRC 14362</strain>
    </source>
</reference>
<dbReference type="EMBL" id="BSRX01000049">
    <property type="protein sequence ID" value="GLW58250.1"/>
    <property type="molecule type" value="Genomic_DNA"/>
</dbReference>
<dbReference type="AlphaFoldDB" id="A0A9W6PL20"/>
<accession>A0A9W6PL20</accession>
<protein>
    <submittedName>
        <fullName evidence="2">Uncharacterized protein</fullName>
    </submittedName>
</protein>
<evidence type="ECO:0000313" key="2">
    <source>
        <dbReference type="EMBL" id="GLW58250.1"/>
    </source>
</evidence>
<sequence>MDGQFGQVLGQPHGVVPDGPPQLAGRPATATATGPATGPATGLVGAGGVRRWSVGRLRRFPSRVLHPARLLGQNRGKHPSGTVRNRPGPPGPRIHTPVRKWRQTFASAKDPFD</sequence>
<organism evidence="2 3">
    <name type="scientific">Kitasatospora phosalacinea</name>
    <dbReference type="NCBI Taxonomy" id="2065"/>
    <lineage>
        <taxon>Bacteria</taxon>
        <taxon>Bacillati</taxon>
        <taxon>Actinomycetota</taxon>
        <taxon>Actinomycetes</taxon>
        <taxon>Kitasatosporales</taxon>
        <taxon>Streptomycetaceae</taxon>
        <taxon>Kitasatospora</taxon>
    </lineage>
</organism>
<feature type="region of interest" description="Disordered" evidence="1">
    <location>
        <begin position="72"/>
        <end position="113"/>
    </location>
</feature>
<gene>
    <name evidence="2" type="ORF">Kpho01_62610</name>
</gene>